<dbReference type="GO" id="GO:0016020">
    <property type="term" value="C:membrane"/>
    <property type="evidence" value="ECO:0007669"/>
    <property type="project" value="UniProtKB-SubCell"/>
</dbReference>
<feature type="compositionally biased region" description="Low complexity" evidence="5">
    <location>
        <begin position="447"/>
        <end position="461"/>
    </location>
</feature>
<dbReference type="PANTHER" id="PTHR12570">
    <property type="match status" value="1"/>
</dbReference>
<dbReference type="Pfam" id="PF05653">
    <property type="entry name" value="Mg_trans_NIPA"/>
    <property type="match status" value="1"/>
</dbReference>
<dbReference type="PANTHER" id="PTHR12570:SF65">
    <property type="entry name" value="MAGNESIUM TRANSPORTER NIPA9-RELATED"/>
    <property type="match status" value="1"/>
</dbReference>
<evidence type="ECO:0000256" key="5">
    <source>
        <dbReference type="SAM" id="MobiDB-lite"/>
    </source>
</evidence>
<evidence type="ECO:0000256" key="4">
    <source>
        <dbReference type="ARBA" id="ARBA00023136"/>
    </source>
</evidence>
<sequence>MILPTASIASGSRPSHSSIPSSSFHHDYWISSSSGGDSKLPHLPKTEDWSSLIGIVTAICGNILISIALNTQRYAHIKLNKQYAERQKLLKQAQKRAAKQRSGYGTQENSLFKDRVQGKGKNVGTNGSGQYEGGEDSGESEPLLGDSMYTEPDRVGEEADDPIPEEEAQKSYLKSPWWWAGIIMMTVGEAGNFLAYGFAPASIVSPLGVVALISNCIIAPFFLKEPFRKRDLLGVVIAVGGAVTVVLSASDSNPKLGPHEIWKLIGRWEFETYLGTTVGLICVLMWASERYGGKSIFIDIGLVGLFGGYTALSTKGVASMLSYTLFKALTFPVTYLLVAVLVFTAVMQIKYVNRALKRFDATQVIPTQFVLFTLSVIIGSAVLYRDFEKESGEDAGKFIGGCAMTFLGVYFITSARGRDSDDEEGYEEDEEEAYILVPGQSYDVPRKSSVSSSRRQSRILSPTFEEDDESDPVLNGINRIRSRNDGTTSLPPELDTPIITRTREPTFLSSGNYSQPTSMAAPSPMTESIWTPPEDQSNTTRRSMQKLLTPLSKIIPNQGSKPLPSTLKSTHSTPILPTEQTYQHRPSTPPNPSHIRDEPSTPITPHTQDGAHLLSRHSIADLIPGPLTSTLSSPLSAIVADSLRRGVDASSLRLKRRKRLPVLPRTSGLRKRGNSDTDARIGLLPDGSSSSVPIADSDQGHNDRTGRERSFSNTFGDFFKGLKRTKTGSQTDDEDRGSTVPNTPGEEPSSFR</sequence>
<dbReference type="GO" id="GO:0015095">
    <property type="term" value="F:magnesium ion transmembrane transporter activity"/>
    <property type="evidence" value="ECO:0007669"/>
    <property type="project" value="InterPro"/>
</dbReference>
<dbReference type="InterPro" id="IPR008521">
    <property type="entry name" value="Mg_trans_NIPA"/>
</dbReference>
<feature type="region of interest" description="Disordered" evidence="5">
    <location>
        <begin position="445"/>
        <end position="609"/>
    </location>
</feature>
<reference evidence="7" key="1">
    <citation type="journal article" date="2020" name="Stud. Mycol.">
        <title>101 Dothideomycetes genomes: a test case for predicting lifestyles and emergence of pathogens.</title>
        <authorList>
            <person name="Haridas S."/>
            <person name="Albert R."/>
            <person name="Binder M."/>
            <person name="Bloem J."/>
            <person name="Labutti K."/>
            <person name="Salamov A."/>
            <person name="Andreopoulos B."/>
            <person name="Baker S."/>
            <person name="Barry K."/>
            <person name="Bills G."/>
            <person name="Bluhm B."/>
            <person name="Cannon C."/>
            <person name="Castanera R."/>
            <person name="Culley D."/>
            <person name="Daum C."/>
            <person name="Ezra D."/>
            <person name="Gonzalez J."/>
            <person name="Henrissat B."/>
            <person name="Kuo A."/>
            <person name="Liang C."/>
            <person name="Lipzen A."/>
            <person name="Lutzoni F."/>
            <person name="Magnuson J."/>
            <person name="Mondo S."/>
            <person name="Nolan M."/>
            <person name="Ohm R."/>
            <person name="Pangilinan J."/>
            <person name="Park H.-J."/>
            <person name="Ramirez L."/>
            <person name="Alfaro M."/>
            <person name="Sun H."/>
            <person name="Tritt A."/>
            <person name="Yoshinaga Y."/>
            <person name="Zwiers L.-H."/>
            <person name="Turgeon B."/>
            <person name="Goodwin S."/>
            <person name="Spatafora J."/>
            <person name="Crous P."/>
            <person name="Grigoriev I."/>
        </authorList>
    </citation>
    <scope>NUCLEOTIDE SEQUENCE</scope>
    <source>
        <strain evidence="7">CBS 130266</strain>
    </source>
</reference>
<dbReference type="EMBL" id="MU007067">
    <property type="protein sequence ID" value="KAF2425790.1"/>
    <property type="molecule type" value="Genomic_DNA"/>
</dbReference>
<dbReference type="AlphaFoldDB" id="A0A9P4TW43"/>
<evidence type="ECO:0000313" key="7">
    <source>
        <dbReference type="EMBL" id="KAF2425790.1"/>
    </source>
</evidence>
<accession>A0A9P4TW43</accession>
<keyword evidence="3 6" id="KW-1133">Transmembrane helix</keyword>
<evidence type="ECO:0000256" key="3">
    <source>
        <dbReference type="ARBA" id="ARBA00022989"/>
    </source>
</evidence>
<keyword evidence="4 6" id="KW-0472">Membrane</keyword>
<dbReference type="InterPro" id="IPR037185">
    <property type="entry name" value="EmrE-like"/>
</dbReference>
<organism evidence="7 8">
    <name type="scientific">Tothia fuscella</name>
    <dbReference type="NCBI Taxonomy" id="1048955"/>
    <lineage>
        <taxon>Eukaryota</taxon>
        <taxon>Fungi</taxon>
        <taxon>Dikarya</taxon>
        <taxon>Ascomycota</taxon>
        <taxon>Pezizomycotina</taxon>
        <taxon>Dothideomycetes</taxon>
        <taxon>Pleosporomycetidae</taxon>
        <taxon>Venturiales</taxon>
        <taxon>Cylindrosympodiaceae</taxon>
        <taxon>Tothia</taxon>
    </lineage>
</organism>
<feature type="compositionally biased region" description="Polar residues" evidence="5">
    <location>
        <begin position="507"/>
        <end position="542"/>
    </location>
</feature>
<evidence type="ECO:0000256" key="6">
    <source>
        <dbReference type="SAM" id="Phobius"/>
    </source>
</evidence>
<evidence type="ECO:0000313" key="8">
    <source>
        <dbReference type="Proteomes" id="UP000800235"/>
    </source>
</evidence>
<comment type="subcellular location">
    <subcellularLocation>
        <location evidence="1">Membrane</location>
        <topology evidence="1">Multi-pass membrane protein</topology>
    </subcellularLocation>
</comment>
<gene>
    <name evidence="7" type="ORF">EJ08DRAFT_383305</name>
</gene>
<feature type="transmembrane region" description="Helical" evidence="6">
    <location>
        <begin position="395"/>
        <end position="413"/>
    </location>
</feature>
<dbReference type="Proteomes" id="UP000800235">
    <property type="component" value="Unassembled WGS sequence"/>
</dbReference>
<protein>
    <submittedName>
        <fullName evidence="7">DUF803-domain-containing protein</fullName>
    </submittedName>
</protein>
<feature type="region of interest" description="Disordered" evidence="5">
    <location>
        <begin position="94"/>
        <end position="168"/>
    </location>
</feature>
<feature type="transmembrane region" description="Helical" evidence="6">
    <location>
        <begin position="203"/>
        <end position="223"/>
    </location>
</feature>
<feature type="compositionally biased region" description="Basic and acidic residues" evidence="5">
    <location>
        <begin position="698"/>
        <end position="710"/>
    </location>
</feature>
<name>A0A9P4TW43_9PEZI</name>
<keyword evidence="2 6" id="KW-0812">Transmembrane</keyword>
<evidence type="ECO:0000256" key="2">
    <source>
        <dbReference type="ARBA" id="ARBA00022692"/>
    </source>
</evidence>
<keyword evidence="8" id="KW-1185">Reference proteome</keyword>
<feature type="region of interest" description="Disordered" evidence="5">
    <location>
        <begin position="663"/>
        <end position="752"/>
    </location>
</feature>
<feature type="transmembrane region" description="Helical" evidence="6">
    <location>
        <begin position="177"/>
        <end position="197"/>
    </location>
</feature>
<feature type="compositionally biased region" description="Polar residues" evidence="5">
    <location>
        <begin position="566"/>
        <end position="586"/>
    </location>
</feature>
<feature type="transmembrane region" description="Helical" evidence="6">
    <location>
        <begin position="49"/>
        <end position="69"/>
    </location>
</feature>
<proteinExistence type="predicted"/>
<feature type="transmembrane region" description="Helical" evidence="6">
    <location>
        <begin position="364"/>
        <end position="383"/>
    </location>
</feature>
<feature type="transmembrane region" description="Helical" evidence="6">
    <location>
        <begin position="332"/>
        <end position="352"/>
    </location>
</feature>
<dbReference type="OrthoDB" id="165382at2759"/>
<dbReference type="SUPFAM" id="SSF103481">
    <property type="entry name" value="Multidrug resistance efflux transporter EmrE"/>
    <property type="match status" value="1"/>
</dbReference>
<evidence type="ECO:0000256" key="1">
    <source>
        <dbReference type="ARBA" id="ARBA00004141"/>
    </source>
</evidence>
<feature type="transmembrane region" description="Helical" evidence="6">
    <location>
        <begin position="295"/>
        <end position="312"/>
    </location>
</feature>
<comment type="caution">
    <text evidence="7">The sequence shown here is derived from an EMBL/GenBank/DDBJ whole genome shotgun (WGS) entry which is preliminary data.</text>
</comment>
<feature type="transmembrane region" description="Helical" evidence="6">
    <location>
        <begin position="232"/>
        <end position="250"/>
    </location>
</feature>